<gene>
    <name evidence="9" type="ORF">KB213_06175</name>
</gene>
<accession>A0ABS5E6V0</accession>
<dbReference type="Proteomes" id="UP000677812">
    <property type="component" value="Unassembled WGS sequence"/>
</dbReference>
<keyword evidence="10" id="KW-1185">Reference proteome</keyword>
<keyword evidence="7" id="KW-0067">ATP-binding</keyword>
<dbReference type="Pfam" id="PF07568">
    <property type="entry name" value="HisKA_2"/>
    <property type="match status" value="1"/>
</dbReference>
<evidence type="ECO:0000313" key="9">
    <source>
        <dbReference type="EMBL" id="MBR0559640.1"/>
    </source>
</evidence>
<dbReference type="SUPFAM" id="SSF55874">
    <property type="entry name" value="ATPase domain of HSP90 chaperone/DNA topoisomerase II/histidine kinase"/>
    <property type="match status" value="1"/>
</dbReference>
<evidence type="ECO:0000256" key="5">
    <source>
        <dbReference type="ARBA" id="ARBA00022741"/>
    </source>
</evidence>
<evidence type="ECO:0000256" key="1">
    <source>
        <dbReference type="ARBA" id="ARBA00000085"/>
    </source>
</evidence>
<proteinExistence type="predicted"/>
<reference evidence="9 10" key="1">
    <citation type="submission" date="2021-04" db="EMBL/GenBank/DDBJ databases">
        <title>The complete genome sequence of Neokomagataea sp. TBRC 2177.</title>
        <authorList>
            <person name="Charoenyingcharoen P."/>
            <person name="Yukphan P."/>
        </authorList>
    </citation>
    <scope>NUCLEOTIDE SEQUENCE [LARGE SCALE GENOMIC DNA]</scope>
    <source>
        <strain evidence="9 10">TBRC 2177</strain>
    </source>
</reference>
<dbReference type="PANTHER" id="PTHR41523:SF8">
    <property type="entry name" value="ETHYLENE RESPONSE SENSOR PROTEIN"/>
    <property type="match status" value="1"/>
</dbReference>
<keyword evidence="5" id="KW-0547">Nucleotide-binding</keyword>
<comment type="catalytic activity">
    <reaction evidence="1">
        <text>ATP + protein L-histidine = ADP + protein N-phospho-L-histidine.</text>
        <dbReference type="EC" id="2.7.13.3"/>
    </reaction>
</comment>
<dbReference type="GO" id="GO:0016301">
    <property type="term" value="F:kinase activity"/>
    <property type="evidence" value="ECO:0007669"/>
    <property type="project" value="UniProtKB-KW"/>
</dbReference>
<dbReference type="EC" id="2.7.13.3" evidence="2"/>
<organism evidence="9 10">
    <name type="scientific">Neokomagataea anthophila</name>
    <dbReference type="NCBI Taxonomy" id="2826925"/>
    <lineage>
        <taxon>Bacteria</taxon>
        <taxon>Pseudomonadati</taxon>
        <taxon>Pseudomonadota</taxon>
        <taxon>Alphaproteobacteria</taxon>
        <taxon>Acetobacterales</taxon>
        <taxon>Acetobacteraceae</taxon>
        <taxon>Neokomagataea</taxon>
    </lineage>
</organism>
<feature type="domain" description="Signal transduction histidine kinase subgroup 2 dimerisation and phosphoacceptor" evidence="8">
    <location>
        <begin position="77"/>
        <end position="149"/>
    </location>
</feature>
<keyword evidence="3" id="KW-0597">Phosphoprotein</keyword>
<evidence type="ECO:0000256" key="7">
    <source>
        <dbReference type="ARBA" id="ARBA00022840"/>
    </source>
</evidence>
<dbReference type="PANTHER" id="PTHR41523">
    <property type="entry name" value="TWO-COMPONENT SYSTEM SENSOR PROTEIN"/>
    <property type="match status" value="1"/>
</dbReference>
<evidence type="ECO:0000256" key="6">
    <source>
        <dbReference type="ARBA" id="ARBA00022777"/>
    </source>
</evidence>
<dbReference type="InterPro" id="IPR036890">
    <property type="entry name" value="HATPase_C_sf"/>
</dbReference>
<dbReference type="InterPro" id="IPR011495">
    <property type="entry name" value="Sig_transdc_His_kin_sub2_dim/P"/>
</dbReference>
<evidence type="ECO:0000256" key="2">
    <source>
        <dbReference type="ARBA" id="ARBA00012438"/>
    </source>
</evidence>
<evidence type="ECO:0000256" key="3">
    <source>
        <dbReference type="ARBA" id="ARBA00022553"/>
    </source>
</evidence>
<comment type="caution">
    <text evidence="9">The sequence shown here is derived from an EMBL/GenBank/DDBJ whole genome shotgun (WGS) entry which is preliminary data.</text>
</comment>
<keyword evidence="4" id="KW-0808">Transferase</keyword>
<keyword evidence="6 9" id="KW-0418">Kinase</keyword>
<dbReference type="RefSeq" id="WP_211681308.1">
    <property type="nucleotide sequence ID" value="NZ_JAGRQH010000003.1"/>
</dbReference>
<name>A0ABS5E6V0_9PROT</name>
<protein>
    <recommendedName>
        <fullName evidence="2">histidine kinase</fullName>
        <ecNumber evidence="2">2.7.13.3</ecNumber>
    </recommendedName>
</protein>
<evidence type="ECO:0000259" key="8">
    <source>
        <dbReference type="Pfam" id="PF07568"/>
    </source>
</evidence>
<dbReference type="Gene3D" id="3.30.450.20">
    <property type="entry name" value="PAS domain"/>
    <property type="match status" value="1"/>
</dbReference>
<dbReference type="EMBL" id="JAGRQH010000003">
    <property type="protein sequence ID" value="MBR0559640.1"/>
    <property type="molecule type" value="Genomic_DNA"/>
</dbReference>
<sequence>MIGIAFSRDFLITPLKKLTHSVSEWQTGHIFTLDKNKNIPLEIKQLERSFLRATRHLNKREQELKQSIQQQEHLIHEIHHRVKNNLQVIASLLNLHANRVKSSEAQEEFRLVRDRVRAISSMHHHLYENIENNHLQAIIFIPEIINNIFTPSNISKKYNIKIHHDIDNLLIPTSQASPITLIITEALSNSLRHAFPDKNTGNIFISFKRENRSSQTKSSH</sequence>
<evidence type="ECO:0000256" key="4">
    <source>
        <dbReference type="ARBA" id="ARBA00022679"/>
    </source>
</evidence>
<evidence type="ECO:0000313" key="10">
    <source>
        <dbReference type="Proteomes" id="UP000677812"/>
    </source>
</evidence>
<dbReference type="Gene3D" id="3.30.565.10">
    <property type="entry name" value="Histidine kinase-like ATPase, C-terminal domain"/>
    <property type="match status" value="1"/>
</dbReference>